<comment type="similarity">
    <text evidence="2">Belongs to the FAD-binding monooxygenase family.</text>
</comment>
<comment type="cofactor">
    <cofactor evidence="1">
        <name>FAD</name>
        <dbReference type="ChEBI" id="CHEBI:57692"/>
    </cofactor>
</comment>
<sequence>MTASEARSSNVPHQQYDVIVVGAGFAGMYLLHRLRGQGYKVRVFEQGSGVGGTWYWNRYPGARCDVESMQYSYSFSDELQQQWDWSERYAPQPEILAYANHVADRFDLRRDIQFDTRVEAAVFDERAQRWTVTTSDGAVSSAQFVVLATGCLSNARMPDIAGAADFKGAIYHTAHWPHQAVDFTGQRVGVIGTGSSAIQSIPLIAEQAARLTVFQRTANFSVPARNAPLTAEERQWFRDNYPEFRRKAREEMRNGIFTEPPVKGAFDDPDEVRLRNYEGRWTRGGLTFMAAYNNLGLEKAANDTAADFIRSKIAEIVKDPEVARKLQPSDHPVGSKRICVDTDYYATFNRDNVELVDLRADPIDRITADGLRAGGRDYPLDAIVFATGFDAMTGSVAKIAIKGRAGRALNDKWAEGPRTYLGLMTAGFPNLFIITGPGSPSVLSNMILSIEQHVDWIADCLVAMRQRGALCIEASKRAEDDWVAHVNEVAAGTLYPQANSWYMGANVPGKPRVFMPYIGGVGVYRQICNEVAAKGYEGFVMSGGSTAERHAATSERAAAS</sequence>
<evidence type="ECO:0000256" key="3">
    <source>
        <dbReference type="ARBA" id="ARBA00022630"/>
    </source>
</evidence>
<evidence type="ECO:0000256" key="1">
    <source>
        <dbReference type="ARBA" id="ARBA00001974"/>
    </source>
</evidence>
<evidence type="ECO:0000256" key="4">
    <source>
        <dbReference type="ARBA" id="ARBA00022827"/>
    </source>
</evidence>
<proteinExistence type="inferred from homology"/>
<name>A0A418UY31_RHOPL</name>
<evidence type="ECO:0000313" key="9">
    <source>
        <dbReference type="Proteomes" id="UP000285523"/>
    </source>
</evidence>
<dbReference type="Proteomes" id="UP000285523">
    <property type="component" value="Unassembled WGS sequence"/>
</dbReference>
<reference evidence="8 9" key="1">
    <citation type="submission" date="2018-09" db="EMBL/GenBank/DDBJ databases">
        <title>Draft genome sequence of Rhodopseudomonas palustris 2.1.18.</title>
        <authorList>
            <person name="Robertson S.L."/>
            <person name="Meyer T.E."/>
            <person name="Kyndt J.A."/>
        </authorList>
    </citation>
    <scope>NUCLEOTIDE SEQUENCE [LARGE SCALE GENOMIC DNA]</scope>
    <source>
        <strain evidence="8 9">2.1.18</strain>
    </source>
</reference>
<keyword evidence="6" id="KW-0560">Oxidoreductase</keyword>
<dbReference type="SUPFAM" id="SSF51905">
    <property type="entry name" value="FAD/NAD(P)-binding domain"/>
    <property type="match status" value="2"/>
</dbReference>
<dbReference type="EMBL" id="QYYD01000035">
    <property type="protein sequence ID" value="RJF66793.1"/>
    <property type="molecule type" value="Genomic_DNA"/>
</dbReference>
<gene>
    <name evidence="8" type="ORF">D4Q52_23795</name>
</gene>
<evidence type="ECO:0000256" key="5">
    <source>
        <dbReference type="ARBA" id="ARBA00022857"/>
    </source>
</evidence>
<organism evidence="8 9">
    <name type="scientific">Rhodopseudomonas palustris</name>
    <dbReference type="NCBI Taxonomy" id="1076"/>
    <lineage>
        <taxon>Bacteria</taxon>
        <taxon>Pseudomonadati</taxon>
        <taxon>Pseudomonadota</taxon>
        <taxon>Alphaproteobacteria</taxon>
        <taxon>Hyphomicrobiales</taxon>
        <taxon>Nitrobacteraceae</taxon>
        <taxon>Rhodopseudomonas</taxon>
    </lineage>
</organism>
<dbReference type="GO" id="GO:0004497">
    <property type="term" value="F:monooxygenase activity"/>
    <property type="evidence" value="ECO:0007669"/>
    <property type="project" value="UniProtKB-KW"/>
</dbReference>
<dbReference type="RefSeq" id="WP_119859059.1">
    <property type="nucleotide sequence ID" value="NZ_QYYD01000035.1"/>
</dbReference>
<protein>
    <submittedName>
        <fullName evidence="8">NAD(P)/FAD-dependent oxidoreductase</fullName>
    </submittedName>
</protein>
<evidence type="ECO:0000256" key="2">
    <source>
        <dbReference type="ARBA" id="ARBA00010139"/>
    </source>
</evidence>
<dbReference type="AlphaFoldDB" id="A0A418UY31"/>
<dbReference type="PANTHER" id="PTHR43098">
    <property type="entry name" value="L-ORNITHINE N(5)-MONOOXYGENASE-RELATED"/>
    <property type="match status" value="1"/>
</dbReference>
<dbReference type="PANTHER" id="PTHR43098:SF3">
    <property type="entry name" value="L-ORNITHINE N(5)-MONOOXYGENASE-RELATED"/>
    <property type="match status" value="1"/>
</dbReference>
<keyword evidence="4" id="KW-0274">FAD</keyword>
<dbReference type="InterPro" id="IPR050775">
    <property type="entry name" value="FAD-binding_Monooxygenases"/>
</dbReference>
<keyword evidence="3" id="KW-0285">Flavoprotein</keyword>
<dbReference type="Pfam" id="PF13738">
    <property type="entry name" value="Pyr_redox_3"/>
    <property type="match status" value="1"/>
</dbReference>
<evidence type="ECO:0000313" key="8">
    <source>
        <dbReference type="EMBL" id="RJF66793.1"/>
    </source>
</evidence>
<accession>A0A418UY31</accession>
<dbReference type="OrthoDB" id="312624at2"/>
<evidence type="ECO:0000256" key="7">
    <source>
        <dbReference type="ARBA" id="ARBA00023033"/>
    </source>
</evidence>
<comment type="caution">
    <text evidence="8">The sequence shown here is derived from an EMBL/GenBank/DDBJ whole genome shotgun (WGS) entry which is preliminary data.</text>
</comment>
<dbReference type="Gene3D" id="3.50.50.60">
    <property type="entry name" value="FAD/NAD(P)-binding domain"/>
    <property type="match status" value="2"/>
</dbReference>
<dbReference type="InterPro" id="IPR036188">
    <property type="entry name" value="FAD/NAD-bd_sf"/>
</dbReference>
<keyword evidence="5" id="KW-0521">NADP</keyword>
<evidence type="ECO:0000256" key="6">
    <source>
        <dbReference type="ARBA" id="ARBA00023002"/>
    </source>
</evidence>
<keyword evidence="7" id="KW-0503">Monooxygenase</keyword>